<protein>
    <submittedName>
        <fullName evidence="2">UPF0052 domain-containing protein</fullName>
    </submittedName>
</protein>
<evidence type="ECO:0000313" key="2">
    <source>
        <dbReference type="EMBL" id="KAL0476139.1"/>
    </source>
</evidence>
<dbReference type="Gene3D" id="3.40.50.10680">
    <property type="entry name" value="CofD-like domains"/>
    <property type="match status" value="2"/>
</dbReference>
<dbReference type="Proteomes" id="UP001451303">
    <property type="component" value="Unassembled WGS sequence"/>
</dbReference>
<feature type="compositionally biased region" description="Acidic residues" evidence="1">
    <location>
        <begin position="420"/>
        <end position="435"/>
    </location>
</feature>
<dbReference type="PANTHER" id="PTHR31240">
    <property type="entry name" value="MATERNAL EFFECT EMBRYO ARREST 18"/>
    <property type="match status" value="1"/>
</dbReference>
<reference evidence="2 3" key="1">
    <citation type="submission" date="2023-09" db="EMBL/GenBank/DDBJ databases">
        <title>Multi-omics analysis of a traditional fermented food reveals byproduct-associated fungal strains for waste-to-food upcycling.</title>
        <authorList>
            <consortium name="Lawrence Berkeley National Laboratory"/>
            <person name="Rekdal V.M."/>
            <person name="Villalobos-Escobedo J.M."/>
            <person name="Rodriguez-Valeron N."/>
            <person name="Garcia M.O."/>
            <person name="Vasquez D.P."/>
            <person name="Damayanti I."/>
            <person name="Sorensen P.M."/>
            <person name="Baidoo E.E."/>
            <person name="De Carvalho A.C."/>
            <person name="Riley R."/>
            <person name="Lipzen A."/>
            <person name="He G."/>
            <person name="Yan M."/>
            <person name="Haridas S."/>
            <person name="Daum C."/>
            <person name="Yoshinaga Y."/>
            <person name="Ng V."/>
            <person name="Grigoriev I.V."/>
            <person name="Munk R."/>
            <person name="Nuraida L."/>
            <person name="Wijaya C.H."/>
            <person name="Morales P.-C."/>
            <person name="Keasling J.D."/>
        </authorList>
    </citation>
    <scope>NUCLEOTIDE SEQUENCE [LARGE SCALE GENOMIC DNA]</scope>
    <source>
        <strain evidence="2 3">FGSC 2613</strain>
    </source>
</reference>
<sequence length="604" mass="64879">MSDKRTGITVFSGGTAANSLVDVFNGIIEKKNCQLNYIIPISDNGGSSSELIRFIGGPSVGDIRSRLVRLIPNPSNNQEKAALKALFEYRLPGDPSKARIEWLDIVEARHLLWAYISSPKRELIRSILNTLNLEIVKRTRPTSTFNFAEASIGNMFLTGARIFSGSFESAIYLLSMICSIPSNVSVLPAINSNFTHHISAGLEDGTTIAGQVAISHPSAPTALPDDVKISLATPSFPPLLHGGHGHGAPPPSSANLHPAAMAAAMAMHDGGGIIKLPPQHLTVPFGSSSVVTSSSVTTSQKTTTTPTKPTFPSLPSGRPGARARSQTETEDASLPGSLPSLRTQNISFSKSDSDEADQLSARIERVWYINPYGHEIWPNANPKVIDALAGTGMVVYSIGSLWTSIVPSLVLRGVGEALVGEEEEEDQSAEEEEGGFDNKDGEEGQGQGRGQGQEQGERRTTTTKKVLVLNATIDRETGPKSKPMTATDFVRAVAEAGEQSRRSDTSYQPRPHPPHGKDDNELGADKDREGKLLRKYVTHLIYLDGQEVGGQLARTGTAPKVDVKELEGLGIKCVRVEGRVQEDGKEVRYNEGGLGEALERILDE</sequence>
<comment type="caution">
    <text evidence="2">The sequence shown here is derived from an EMBL/GenBank/DDBJ whole genome shotgun (WGS) entry which is preliminary data.</text>
</comment>
<name>A0ABR3DTZ8_NEUIN</name>
<evidence type="ECO:0000313" key="3">
    <source>
        <dbReference type="Proteomes" id="UP001451303"/>
    </source>
</evidence>
<dbReference type="PANTHER" id="PTHR31240:SF0">
    <property type="entry name" value="MATERNAL EFFECT EMBRYO ARREST 18"/>
    <property type="match status" value="1"/>
</dbReference>
<gene>
    <name evidence="2" type="ORF">QR685DRAFT_433172</name>
</gene>
<dbReference type="EMBL" id="JAVLET010000001">
    <property type="protein sequence ID" value="KAL0476139.1"/>
    <property type="molecule type" value="Genomic_DNA"/>
</dbReference>
<dbReference type="SUPFAM" id="SSF142338">
    <property type="entry name" value="CofD-like"/>
    <property type="match status" value="1"/>
</dbReference>
<dbReference type="Pfam" id="PF01933">
    <property type="entry name" value="CofD"/>
    <property type="match status" value="1"/>
</dbReference>
<accession>A0ABR3DTZ8</accession>
<keyword evidence="3" id="KW-1185">Reference proteome</keyword>
<dbReference type="InterPro" id="IPR038136">
    <property type="entry name" value="CofD-like_dom_sf"/>
</dbReference>
<feature type="region of interest" description="Disordered" evidence="1">
    <location>
        <begin position="287"/>
        <end position="355"/>
    </location>
</feature>
<dbReference type="InterPro" id="IPR002882">
    <property type="entry name" value="CofD"/>
</dbReference>
<feature type="region of interest" description="Disordered" evidence="1">
    <location>
        <begin position="420"/>
        <end position="524"/>
    </location>
</feature>
<feature type="compositionally biased region" description="Low complexity" evidence="1">
    <location>
        <begin position="287"/>
        <end position="316"/>
    </location>
</feature>
<feature type="compositionally biased region" description="Polar residues" evidence="1">
    <location>
        <begin position="340"/>
        <end position="350"/>
    </location>
</feature>
<feature type="compositionally biased region" description="Basic and acidic residues" evidence="1">
    <location>
        <begin position="515"/>
        <end position="524"/>
    </location>
</feature>
<feature type="compositionally biased region" description="Gly residues" evidence="1">
    <location>
        <begin position="444"/>
        <end position="453"/>
    </location>
</feature>
<proteinExistence type="predicted"/>
<evidence type="ECO:0000256" key="1">
    <source>
        <dbReference type="SAM" id="MobiDB-lite"/>
    </source>
</evidence>
<organism evidence="2 3">
    <name type="scientific">Neurospora intermedia</name>
    <dbReference type="NCBI Taxonomy" id="5142"/>
    <lineage>
        <taxon>Eukaryota</taxon>
        <taxon>Fungi</taxon>
        <taxon>Dikarya</taxon>
        <taxon>Ascomycota</taxon>
        <taxon>Pezizomycotina</taxon>
        <taxon>Sordariomycetes</taxon>
        <taxon>Sordariomycetidae</taxon>
        <taxon>Sordariales</taxon>
        <taxon>Sordariaceae</taxon>
        <taxon>Neurospora</taxon>
    </lineage>
</organism>